<protein>
    <submittedName>
        <fullName evidence="1">Uncharacterized protein</fullName>
    </submittedName>
</protein>
<reference evidence="1" key="1">
    <citation type="journal article" date="2017" name="Science">
        <title>Giant viruses with an expanded complement of translation system components.</title>
        <authorList>
            <person name="Schulz F."/>
            <person name="Yutin N."/>
            <person name="Ivanova N.N."/>
            <person name="Ortega D.R."/>
            <person name="Lee T.K."/>
            <person name="Vierheilig J."/>
            <person name="Daims H."/>
            <person name="Horn M."/>
            <person name="Wagner M."/>
            <person name="Jensen G.J."/>
            <person name="Kyrpides N.C."/>
            <person name="Koonin E.V."/>
            <person name="Woyke T."/>
        </authorList>
    </citation>
    <scope>NUCLEOTIDE SEQUENCE</scope>
    <source>
        <strain evidence="1">CTV1</strain>
    </source>
</reference>
<dbReference type="EMBL" id="KY684083">
    <property type="protein sequence ID" value="ARF08377.1"/>
    <property type="molecule type" value="Genomic_DNA"/>
</dbReference>
<proteinExistence type="predicted"/>
<accession>A0A1V0S9I3</accession>
<organism evidence="1">
    <name type="scientific">Catovirus CTV1</name>
    <dbReference type="NCBI Taxonomy" id="1977631"/>
    <lineage>
        <taxon>Viruses</taxon>
        <taxon>Varidnaviria</taxon>
        <taxon>Bamfordvirae</taxon>
        <taxon>Nucleocytoviricota</taxon>
        <taxon>Megaviricetes</taxon>
        <taxon>Imitervirales</taxon>
        <taxon>Mimiviridae</taxon>
        <taxon>Klosneuvirinae</taxon>
        <taxon>Catovirus</taxon>
    </lineage>
</organism>
<evidence type="ECO:0000313" key="1">
    <source>
        <dbReference type="EMBL" id="ARF08377.1"/>
    </source>
</evidence>
<sequence length="213" mass="25632">MVDNILQFMPYYDIGEYYMLLAIKHNRPNLFSYFNEKNPKLIDSLMNGRYITSLEYTFLKNNNYIDKQSDEKIFEESIKRYDLSLFRAIILSVDNIDNLFDKMFLYDVGYQGKIMSNMRKDLLYYLLIYSEQNPNLEELLISKYNKKWTKNNLLFDVMTKILCNKYFELYKTVSKVTNSGSNANIKKCNNIIDYKKKMLSNTKYFDLLFFHKI</sequence>
<name>A0A1V0S9I3_9VIRU</name>
<gene>
    <name evidence="1" type="ORF">Catovirus_1_427</name>
</gene>